<reference evidence="14" key="1">
    <citation type="submission" date="2022-08" db="UniProtKB">
        <authorList>
            <consortium name="EnsemblMetazoa"/>
        </authorList>
    </citation>
    <scope>IDENTIFICATION</scope>
    <source>
        <strain evidence="14">05x7-T-G4-1.051#20</strain>
    </source>
</reference>
<sequence>MTRYMSPESTCAGSGGERHCVDKRKLQVSRAMWALLLLGLTVSSALPVSSEDDNYLNLFLVKVNKRSAIHDLAAEHGFTVRDELEELGYHLLEHKDVSRRSKRSAESHVQRLSNDHRVQFVQQQKLLIREKREILYDKQLEMPERNFDPSEYFRAPTPHLYSRGFSGSEGVTFNDPYYKDQWYCENNGQSGGTKYIDLNIKIAWDQGYTGKGVTVTVLDDGIDHTHPDLKKNYSPFASADMNDKDDKQNDPMPDTRTPGNSHGTRCAGEIAAEANNSVCSVGVAYNAQVGGVRMLDGEVYDSIEAKALNYKNQFIDVMSASWGPRDDGMTMEGPGPATKDALEAGVKKGRNGKGIIYVWATGNGGVHDDDCGCDGYVSSPYSLSVGSITDRGQAPYFDEKCASTLTVVPSGGEIRAGEFEGQPKIKVVTTDINGGCILGFEGTSAAAPLAAGCAALALEANPDLTWRDMQHIVVETAKIPSVDQTWVVNGAGKHVSHTFGFGVMDCGAMVNAALNWQTVPELKIQKSQMYEVNEPIPTRDCITKTVPYVPDGTPIIQLEHVQLYVKLEHTRRGDVQIYLTSPSKTVSEMLSTRKNDNARGGIDFTFMTVHNWGENPSGDWEVKVCDNRKSTSENTGKLEKFQLIFYGTAETMSARSAGNTESHKLPLSAVETIEKKELRKSRNLKLKRNMGDKKKKAYHETEVREEKERDFKDGKDFVDRFLDDKIEDRGFDGEKRQDDDGLYKTVLRKLEDLLDKRDDQDSHYREEKRGRDARQDLLDEIDEILQRN</sequence>
<evidence type="ECO:0000256" key="7">
    <source>
        <dbReference type="ARBA" id="ARBA00023145"/>
    </source>
</evidence>
<dbReference type="Pfam" id="PF01483">
    <property type="entry name" value="P_proprotein"/>
    <property type="match status" value="1"/>
</dbReference>
<keyword evidence="3" id="KW-0165">Cleavage on pair of basic residues</keyword>
<dbReference type="FunFam" id="3.40.50.200:FF:000021">
    <property type="entry name" value="Proprotein convertase subtilisin/kexin type 5a"/>
    <property type="match status" value="1"/>
</dbReference>
<evidence type="ECO:0000256" key="8">
    <source>
        <dbReference type="ARBA" id="ARBA00023157"/>
    </source>
</evidence>
<dbReference type="GO" id="GO:0016485">
    <property type="term" value="P:protein processing"/>
    <property type="evidence" value="ECO:0007669"/>
    <property type="project" value="TreeGrafter"/>
</dbReference>
<dbReference type="PROSITE" id="PS00137">
    <property type="entry name" value="SUBTILASE_HIS"/>
    <property type="match status" value="1"/>
</dbReference>
<evidence type="ECO:0000256" key="4">
    <source>
        <dbReference type="ARBA" id="ARBA00022729"/>
    </source>
</evidence>
<dbReference type="InterPro" id="IPR023827">
    <property type="entry name" value="Peptidase_S8_Asp-AS"/>
</dbReference>
<feature type="active site" description="Charge relay system" evidence="10 11">
    <location>
        <position position="262"/>
    </location>
</feature>
<dbReference type="PROSITE" id="PS00138">
    <property type="entry name" value="SUBTILASE_SER"/>
    <property type="match status" value="1"/>
</dbReference>
<dbReference type="PANTHER" id="PTHR42884">
    <property type="entry name" value="PROPROTEIN CONVERTASE SUBTILISIN/KEXIN-RELATED"/>
    <property type="match status" value="1"/>
</dbReference>
<protein>
    <recommendedName>
        <fullName evidence="13">P/Homo B domain-containing protein</fullName>
    </recommendedName>
</protein>
<evidence type="ECO:0000256" key="11">
    <source>
        <dbReference type="PROSITE-ProRule" id="PRU01240"/>
    </source>
</evidence>
<evidence type="ECO:0000256" key="9">
    <source>
        <dbReference type="ARBA" id="ARBA00023180"/>
    </source>
</evidence>
<keyword evidence="6 11" id="KW-0720">Serine protease</keyword>
<dbReference type="InterPro" id="IPR000209">
    <property type="entry name" value="Peptidase_S8/S53_dom"/>
</dbReference>
<keyword evidence="5 11" id="KW-0378">Hydrolase</keyword>
<dbReference type="SUPFAM" id="SSF52743">
    <property type="entry name" value="Subtilisin-like"/>
    <property type="match status" value="1"/>
</dbReference>
<dbReference type="Pfam" id="PF00082">
    <property type="entry name" value="Peptidase_S8"/>
    <property type="match status" value="1"/>
</dbReference>
<dbReference type="Proteomes" id="UP000005408">
    <property type="component" value="Unassembled WGS sequence"/>
</dbReference>
<accession>A0A8W8J7F3</accession>
<evidence type="ECO:0000256" key="10">
    <source>
        <dbReference type="PIRSR" id="PIRSR615500-1"/>
    </source>
</evidence>
<keyword evidence="2 11" id="KW-0645">Protease</keyword>
<feature type="domain" description="P/Homo B" evidence="13">
    <location>
        <begin position="518"/>
        <end position="651"/>
    </location>
</feature>
<evidence type="ECO:0000259" key="13">
    <source>
        <dbReference type="PROSITE" id="PS51829"/>
    </source>
</evidence>
<feature type="active site" description="Charge relay system" evidence="10 11">
    <location>
        <position position="219"/>
    </location>
</feature>
<dbReference type="AlphaFoldDB" id="A0A8W8J7F3"/>
<dbReference type="PANTHER" id="PTHR42884:SF23">
    <property type="entry name" value="FURIN-LIKE PROTEASE 2"/>
    <property type="match status" value="1"/>
</dbReference>
<dbReference type="Gene3D" id="2.60.120.260">
    <property type="entry name" value="Galactose-binding domain-like"/>
    <property type="match status" value="1"/>
</dbReference>
<dbReference type="InterPro" id="IPR002884">
    <property type="entry name" value="P_dom"/>
</dbReference>
<evidence type="ECO:0000256" key="3">
    <source>
        <dbReference type="ARBA" id="ARBA00022685"/>
    </source>
</evidence>
<dbReference type="PROSITE" id="PS00136">
    <property type="entry name" value="SUBTILASE_ASP"/>
    <property type="match status" value="1"/>
</dbReference>
<organism evidence="14 15">
    <name type="scientific">Magallana gigas</name>
    <name type="common">Pacific oyster</name>
    <name type="synonym">Crassostrea gigas</name>
    <dbReference type="NCBI Taxonomy" id="29159"/>
    <lineage>
        <taxon>Eukaryota</taxon>
        <taxon>Metazoa</taxon>
        <taxon>Spiralia</taxon>
        <taxon>Lophotrochozoa</taxon>
        <taxon>Mollusca</taxon>
        <taxon>Bivalvia</taxon>
        <taxon>Autobranchia</taxon>
        <taxon>Pteriomorphia</taxon>
        <taxon>Ostreida</taxon>
        <taxon>Ostreoidea</taxon>
        <taxon>Ostreidae</taxon>
        <taxon>Magallana</taxon>
    </lineage>
</organism>
<dbReference type="Pfam" id="PF16470">
    <property type="entry name" value="S8_pro-domain"/>
    <property type="match status" value="1"/>
</dbReference>
<evidence type="ECO:0000256" key="12">
    <source>
        <dbReference type="SAM" id="MobiDB-lite"/>
    </source>
</evidence>
<dbReference type="PROSITE" id="PS51892">
    <property type="entry name" value="SUBTILASE"/>
    <property type="match status" value="1"/>
</dbReference>
<feature type="region of interest" description="Disordered" evidence="12">
    <location>
        <begin position="229"/>
        <end position="264"/>
    </location>
</feature>
<dbReference type="InterPro" id="IPR015500">
    <property type="entry name" value="Peptidase_S8_subtilisin-rel"/>
</dbReference>
<keyword evidence="8" id="KW-1015">Disulfide bond</keyword>
<evidence type="ECO:0000313" key="14">
    <source>
        <dbReference type="EnsemblMetazoa" id="G17386.1:cds"/>
    </source>
</evidence>
<dbReference type="EnsemblMetazoa" id="G17386.1">
    <property type="protein sequence ID" value="G17386.1:cds"/>
    <property type="gene ID" value="G17386"/>
</dbReference>
<dbReference type="GO" id="GO:0004252">
    <property type="term" value="F:serine-type endopeptidase activity"/>
    <property type="evidence" value="ECO:0007669"/>
    <property type="project" value="UniProtKB-UniRule"/>
</dbReference>
<evidence type="ECO:0000256" key="5">
    <source>
        <dbReference type="ARBA" id="ARBA00022801"/>
    </source>
</evidence>
<evidence type="ECO:0000256" key="1">
    <source>
        <dbReference type="ARBA" id="ARBA00005325"/>
    </source>
</evidence>
<dbReference type="GO" id="GO:0005802">
    <property type="term" value="C:trans-Golgi network"/>
    <property type="evidence" value="ECO:0007669"/>
    <property type="project" value="TreeGrafter"/>
</dbReference>
<dbReference type="GO" id="GO:0000139">
    <property type="term" value="C:Golgi membrane"/>
    <property type="evidence" value="ECO:0007669"/>
    <property type="project" value="TreeGrafter"/>
</dbReference>
<dbReference type="InterPro" id="IPR022398">
    <property type="entry name" value="Peptidase_S8_His-AS"/>
</dbReference>
<evidence type="ECO:0000313" key="15">
    <source>
        <dbReference type="Proteomes" id="UP000005408"/>
    </source>
</evidence>
<dbReference type="SUPFAM" id="SSF54897">
    <property type="entry name" value="Protease propeptides/inhibitors"/>
    <property type="match status" value="1"/>
</dbReference>
<name>A0A8W8J7F3_MAGGI</name>
<dbReference type="InterPro" id="IPR032815">
    <property type="entry name" value="S8_pro-domain"/>
</dbReference>
<dbReference type="InterPro" id="IPR034182">
    <property type="entry name" value="Kexin/furin"/>
</dbReference>
<dbReference type="PRINTS" id="PR00723">
    <property type="entry name" value="SUBTILISIN"/>
</dbReference>
<dbReference type="InterPro" id="IPR008979">
    <property type="entry name" value="Galactose-bd-like_sf"/>
</dbReference>
<feature type="active site" description="Charge relay system" evidence="10 11">
    <location>
        <position position="444"/>
    </location>
</feature>
<keyword evidence="7" id="KW-0865">Zymogen</keyword>
<dbReference type="FunFam" id="2.60.120.260:FF:000006">
    <property type="entry name" value="Proprotein convertase subtilisin/kexin type 5"/>
    <property type="match status" value="1"/>
</dbReference>
<dbReference type="InterPro" id="IPR038466">
    <property type="entry name" value="S8_pro-domain_sf"/>
</dbReference>
<dbReference type="CDD" id="cd04059">
    <property type="entry name" value="Peptidases_S8_Protein_convertases_Kexins_Furin-like"/>
    <property type="match status" value="1"/>
</dbReference>
<dbReference type="InterPro" id="IPR023828">
    <property type="entry name" value="Peptidase_S8_Ser-AS"/>
</dbReference>
<keyword evidence="15" id="KW-1185">Reference proteome</keyword>
<dbReference type="Gene3D" id="3.30.70.850">
    <property type="entry name" value="Peptidase S8, pro-domain"/>
    <property type="match status" value="1"/>
</dbReference>
<keyword evidence="9" id="KW-0325">Glycoprotein</keyword>
<evidence type="ECO:0000256" key="6">
    <source>
        <dbReference type="ARBA" id="ARBA00022825"/>
    </source>
</evidence>
<evidence type="ECO:0000256" key="2">
    <source>
        <dbReference type="ARBA" id="ARBA00022670"/>
    </source>
</evidence>
<proteinExistence type="inferred from homology"/>
<comment type="similarity">
    <text evidence="1">Belongs to the peptidase S8 family. Furin subfamily.</text>
</comment>
<dbReference type="InterPro" id="IPR036852">
    <property type="entry name" value="Peptidase_S8/S53_dom_sf"/>
</dbReference>
<dbReference type="Gene3D" id="3.40.50.200">
    <property type="entry name" value="Peptidase S8/S53 domain"/>
    <property type="match status" value="1"/>
</dbReference>
<keyword evidence="4" id="KW-0732">Signal</keyword>
<dbReference type="PROSITE" id="PS51829">
    <property type="entry name" value="P_HOMO_B"/>
    <property type="match status" value="1"/>
</dbReference>
<dbReference type="SUPFAM" id="SSF49785">
    <property type="entry name" value="Galactose-binding domain-like"/>
    <property type="match status" value="1"/>
</dbReference>